<evidence type="ECO:0000313" key="4">
    <source>
        <dbReference type="Proteomes" id="UP000316726"/>
    </source>
</evidence>
<organism evidence="3 4">
    <name type="scientific">Chloropicon primus</name>
    <dbReference type="NCBI Taxonomy" id="1764295"/>
    <lineage>
        <taxon>Eukaryota</taxon>
        <taxon>Viridiplantae</taxon>
        <taxon>Chlorophyta</taxon>
        <taxon>Chloropicophyceae</taxon>
        <taxon>Chloropicales</taxon>
        <taxon>Chloropicaceae</taxon>
        <taxon>Chloropicon</taxon>
    </lineage>
</organism>
<dbReference type="EMBL" id="HBHL01006145">
    <property type="protein sequence ID" value="CAD9715098.1"/>
    <property type="molecule type" value="Transcribed_RNA"/>
</dbReference>
<dbReference type="GO" id="GO:0005737">
    <property type="term" value="C:cytoplasm"/>
    <property type="evidence" value="ECO:0007669"/>
    <property type="project" value="GOC"/>
</dbReference>
<dbReference type="SUPFAM" id="SSF64356">
    <property type="entry name" value="SNARE-like"/>
    <property type="match status" value="1"/>
</dbReference>
<reference evidence="1" key="2">
    <citation type="submission" date="2021-01" db="EMBL/GenBank/DDBJ databases">
        <authorList>
            <person name="Corre E."/>
            <person name="Pelletier E."/>
            <person name="Niang G."/>
            <person name="Scheremetjew M."/>
            <person name="Finn R."/>
            <person name="Kale V."/>
            <person name="Holt S."/>
            <person name="Cochrane G."/>
            <person name="Meng A."/>
            <person name="Brown T."/>
            <person name="Cohen L."/>
        </authorList>
    </citation>
    <scope>NUCLEOTIDE SEQUENCE</scope>
    <source>
        <strain evidence="1">CCMP1205</strain>
    </source>
</reference>
<protein>
    <submittedName>
        <fullName evidence="3">Subunit 2 of trafficking protein particle complex</fullName>
    </submittedName>
</protein>
<proteinExistence type="predicted"/>
<dbReference type="EMBL" id="CP031036">
    <property type="protein sequence ID" value="QDZ20095.1"/>
    <property type="molecule type" value="Genomic_DNA"/>
</dbReference>
<dbReference type="CDD" id="cd14825">
    <property type="entry name" value="TRAPPC2_sedlin"/>
    <property type="match status" value="1"/>
</dbReference>
<dbReference type="GO" id="GO:0006888">
    <property type="term" value="P:endoplasmic reticulum to Golgi vesicle-mediated transport"/>
    <property type="evidence" value="ECO:0007669"/>
    <property type="project" value="InterPro"/>
</dbReference>
<reference evidence="3 4" key="1">
    <citation type="submission" date="2018-07" db="EMBL/GenBank/DDBJ databases">
        <title>The complete nuclear genome of the prasinophyte Chloropicon primus (CCMP1205).</title>
        <authorList>
            <person name="Pombert J.-F."/>
            <person name="Otis C."/>
            <person name="Turmel M."/>
            <person name="Lemieux C."/>
        </authorList>
    </citation>
    <scope>NUCLEOTIDE SEQUENCE [LARGE SCALE GENOMIC DNA]</scope>
    <source>
        <strain evidence="3 4">CCMP1205</strain>
    </source>
</reference>
<dbReference type="InterPro" id="IPR006722">
    <property type="entry name" value="Sedlin"/>
</dbReference>
<name>A0A5B8MK69_9CHLO</name>
<sequence length="139" mass="16127">MPRDSTTLTFVIVGGETPIYECEIKAGAKKEETVNYLHEFVLHASLDNVDEAIWTTQSCYLKQVDRYYDLTVSAYATSSLVKFLLLHDSKNDDGIRSFFHDIHEYFIKIMLNPFHTQTTKITSKHFDEKVKLLAQKYLL</sequence>
<dbReference type="Pfam" id="PF04628">
    <property type="entry name" value="Sedlin_N"/>
    <property type="match status" value="1"/>
</dbReference>
<dbReference type="EMBL" id="HBHL01006144">
    <property type="protein sequence ID" value="CAD9715097.1"/>
    <property type="molecule type" value="Transcribed_RNA"/>
</dbReference>
<dbReference type="AlphaFoldDB" id="A0A5B8MK69"/>
<accession>A0A5B8MK69</accession>
<dbReference type="Proteomes" id="UP000316726">
    <property type="component" value="Chromosome 3"/>
</dbReference>
<dbReference type="InterPro" id="IPR011012">
    <property type="entry name" value="Longin-like_dom_sf"/>
</dbReference>
<dbReference type="OrthoDB" id="10252102at2759"/>
<dbReference type="Gene3D" id="3.30.450.70">
    <property type="match status" value="1"/>
</dbReference>
<evidence type="ECO:0000313" key="1">
    <source>
        <dbReference type="EMBL" id="CAD9715097.1"/>
    </source>
</evidence>
<keyword evidence="4" id="KW-1185">Reference proteome</keyword>
<dbReference type="PANTHER" id="PTHR12403">
    <property type="entry name" value="TRAFFICKING PROTEIN PARTICLE COMPLEX SUBUNIT 2"/>
    <property type="match status" value="1"/>
</dbReference>
<gene>
    <name evidence="3" type="ORF">A3770_03p26130</name>
    <name evidence="1" type="ORF">CPRI1469_LOCUS3951</name>
    <name evidence="2" type="ORF">CPRI1469_LOCUS3952</name>
</gene>
<dbReference type="STRING" id="1764295.A0A5B8MK69"/>
<evidence type="ECO:0000313" key="3">
    <source>
        <dbReference type="EMBL" id="QDZ20095.1"/>
    </source>
</evidence>
<evidence type="ECO:0000313" key="2">
    <source>
        <dbReference type="EMBL" id="CAD9715098.1"/>
    </source>
</evidence>